<feature type="region of interest" description="Disordered" evidence="1">
    <location>
        <begin position="281"/>
        <end position="310"/>
    </location>
</feature>
<proteinExistence type="predicted"/>
<feature type="compositionally biased region" description="Basic and acidic residues" evidence="1">
    <location>
        <begin position="281"/>
        <end position="294"/>
    </location>
</feature>
<name>A0A143YDW2_9LACT</name>
<reference evidence="2 3" key="1">
    <citation type="submission" date="2016-02" db="EMBL/GenBank/DDBJ databases">
        <authorList>
            <person name="Wen L."/>
            <person name="He K."/>
            <person name="Yang H."/>
        </authorList>
    </citation>
    <scope>NUCLEOTIDE SEQUENCE [LARGE SCALE GENOMIC DNA]</scope>
    <source>
        <strain evidence="2">Trichococcus palustris</strain>
    </source>
</reference>
<evidence type="ECO:0000313" key="3">
    <source>
        <dbReference type="Proteomes" id="UP000242754"/>
    </source>
</evidence>
<dbReference type="OrthoDB" id="1902246at2"/>
<dbReference type="Proteomes" id="UP000242754">
    <property type="component" value="Unassembled WGS sequence"/>
</dbReference>
<evidence type="ECO:0000256" key="1">
    <source>
        <dbReference type="SAM" id="MobiDB-lite"/>
    </source>
</evidence>
<dbReference type="AlphaFoldDB" id="A0A143YDW2"/>
<evidence type="ECO:0000313" key="2">
    <source>
        <dbReference type="EMBL" id="CZQ86502.1"/>
    </source>
</evidence>
<sequence length="310" mass="35549">MADKTFGVKVSEELQEKVQNMISESSLTAKEWFEKAMSLVAVNELKEGSADYTQDLNELEAHTTRIFDLVANMLKRADYLKEHETKGLLEKLENRDTVIAEYQGKLKKSEAYAQAIEEQAVVAQHESEILAGKIEETRLTNVNNQALIAQYKEKIDSMSGLVAKYQGFAAENESLKQAFAQEKVLLQDQLQEIADQLVQQKDEIKTYQQTIHSLKHAHSLEMERLEEKKTYEKDRELLNQEKDLLQQLATVQKGHNEELKAAYDEKDRIRKEYEAKLEKLRNELSESEKKRKAEGNTGKSVVVSGPDRTE</sequence>
<accession>A0A143YDW2</accession>
<dbReference type="EMBL" id="FJNE01000002">
    <property type="protein sequence ID" value="CZQ86502.1"/>
    <property type="molecule type" value="Genomic_DNA"/>
</dbReference>
<protein>
    <submittedName>
        <fullName evidence="2">Uncharacterized protein</fullName>
    </submittedName>
</protein>
<keyword evidence="3" id="KW-1185">Reference proteome</keyword>
<dbReference type="RefSeq" id="WP_087031673.1">
    <property type="nucleotide sequence ID" value="NZ_FJNE01000002.1"/>
</dbReference>
<organism evidence="2 3">
    <name type="scientific">Trichococcus palustris</name>
    <dbReference type="NCBI Taxonomy" id="140314"/>
    <lineage>
        <taxon>Bacteria</taxon>
        <taxon>Bacillati</taxon>
        <taxon>Bacillota</taxon>
        <taxon>Bacilli</taxon>
        <taxon>Lactobacillales</taxon>
        <taxon>Carnobacteriaceae</taxon>
        <taxon>Trichococcus</taxon>
    </lineage>
</organism>
<gene>
    <name evidence="2" type="ORF">Tpal_780</name>
</gene>